<dbReference type="InterPro" id="IPR029039">
    <property type="entry name" value="Flavoprotein-like_sf"/>
</dbReference>
<evidence type="ECO:0000313" key="5">
    <source>
        <dbReference type="Proteomes" id="UP000198970"/>
    </source>
</evidence>
<dbReference type="InterPro" id="IPR003680">
    <property type="entry name" value="Flavodoxin_fold"/>
</dbReference>
<dbReference type="PANTHER" id="PTHR10204:SF34">
    <property type="entry name" value="NAD(P)H DEHYDROGENASE [QUINONE] 1 ISOFORM 1"/>
    <property type="match status" value="1"/>
</dbReference>
<proteinExistence type="inferred from homology"/>
<evidence type="ECO:0000259" key="3">
    <source>
        <dbReference type="Pfam" id="PF02525"/>
    </source>
</evidence>
<evidence type="ECO:0000256" key="1">
    <source>
        <dbReference type="ARBA" id="ARBA00006252"/>
    </source>
</evidence>
<dbReference type="SUPFAM" id="SSF52218">
    <property type="entry name" value="Flavoproteins"/>
    <property type="match status" value="1"/>
</dbReference>
<evidence type="ECO:0000256" key="2">
    <source>
        <dbReference type="ARBA" id="ARBA00023002"/>
    </source>
</evidence>
<dbReference type="InterPro" id="IPR051545">
    <property type="entry name" value="NAD(P)H_dehydrogenase_qn"/>
</dbReference>
<comment type="similarity">
    <text evidence="1">Belongs to the NAD(P)H dehydrogenase (quinone) family.</text>
</comment>
<dbReference type="Pfam" id="PF02525">
    <property type="entry name" value="Flavodoxin_2"/>
    <property type="match status" value="1"/>
</dbReference>
<gene>
    <name evidence="4" type="ORF">SAMN02745906_3525</name>
</gene>
<feature type="domain" description="Flavodoxin-like fold" evidence="3">
    <location>
        <begin position="2"/>
        <end position="186"/>
    </location>
</feature>
<dbReference type="Gene3D" id="3.40.50.360">
    <property type="match status" value="1"/>
</dbReference>
<dbReference type="RefSeq" id="WP_054790188.1">
    <property type="nucleotide sequence ID" value="NZ_LT630003.1"/>
</dbReference>
<protein>
    <submittedName>
        <fullName evidence="4">NADPH-quinone reductase (Modulator of drug activity B)</fullName>
    </submittedName>
</protein>
<keyword evidence="2" id="KW-0560">Oxidoreductase</keyword>
<dbReference type="Proteomes" id="UP000198970">
    <property type="component" value="Chromosome I"/>
</dbReference>
<organism evidence="4 5">
    <name type="scientific">Lacrimispora sphenoides JCM 1415</name>
    <dbReference type="NCBI Taxonomy" id="1297793"/>
    <lineage>
        <taxon>Bacteria</taxon>
        <taxon>Bacillati</taxon>
        <taxon>Bacillota</taxon>
        <taxon>Clostridia</taxon>
        <taxon>Lachnospirales</taxon>
        <taxon>Lachnospiraceae</taxon>
        <taxon>Lacrimispora</taxon>
    </lineage>
</organism>
<reference evidence="4 5" key="1">
    <citation type="submission" date="2016-10" db="EMBL/GenBank/DDBJ databases">
        <authorList>
            <person name="Varghese N."/>
            <person name="Submissions S."/>
        </authorList>
    </citation>
    <scope>NUCLEOTIDE SEQUENCE [LARGE SCALE GENOMIC DNA]</scope>
    <source>
        <strain evidence="4 5">ATCC 19403</strain>
    </source>
</reference>
<dbReference type="PANTHER" id="PTHR10204">
    <property type="entry name" value="NAD P H OXIDOREDUCTASE-RELATED"/>
    <property type="match status" value="1"/>
</dbReference>
<dbReference type="EMBL" id="LT630003">
    <property type="protein sequence ID" value="SET97043.1"/>
    <property type="molecule type" value="Genomic_DNA"/>
</dbReference>
<sequence>MVTIVFAHPWYGSFNKAILDTVISVLVKEKKEYKVIDLNKENFNPVMTEEELALYSKGQHKDPLVTKYQSMLRKTDEIIFIFPLWWFDTPAILKGFFDKVMLKNFAYIETSTGLKGQLTNIKSAKVITTGQSPRWYLKFIAGNLIQKTFINTTLKGIGITNAKWIYCGDVSKGAQEKREKFLQKLANSVLK</sequence>
<name>A0ABY1CEX0_9FIRM</name>
<evidence type="ECO:0000313" key="4">
    <source>
        <dbReference type="EMBL" id="SET97043.1"/>
    </source>
</evidence>
<accession>A0ABY1CEX0</accession>
<keyword evidence="5" id="KW-1185">Reference proteome</keyword>